<dbReference type="PANTHER" id="PTHR45266:SF3">
    <property type="entry name" value="OXALOACETATE DECARBOXYLASE ALPHA CHAIN"/>
    <property type="match status" value="1"/>
</dbReference>
<dbReference type="GO" id="GO:0009317">
    <property type="term" value="C:acetyl-CoA carboxylase complex"/>
    <property type="evidence" value="ECO:0007669"/>
    <property type="project" value="InterPro"/>
</dbReference>
<feature type="compositionally biased region" description="Low complexity" evidence="10">
    <location>
        <begin position="57"/>
        <end position="83"/>
    </location>
</feature>
<protein>
    <recommendedName>
        <fullName evidence="3 9">Biotin carboxyl carrier protein of acetyl-CoA carboxylase</fullName>
    </recommendedName>
</protein>
<dbReference type="UniPathway" id="UPA00094"/>
<dbReference type="PANTHER" id="PTHR45266">
    <property type="entry name" value="OXALOACETATE DECARBOXYLASE ALPHA CHAIN"/>
    <property type="match status" value="1"/>
</dbReference>
<dbReference type="InterPro" id="IPR001882">
    <property type="entry name" value="Biotin_BS"/>
</dbReference>
<dbReference type="PROSITE" id="PS50968">
    <property type="entry name" value="BIOTINYL_LIPOYL"/>
    <property type="match status" value="1"/>
</dbReference>
<comment type="pathway">
    <text evidence="2 9">Lipid metabolism; fatty acid biosynthesis.</text>
</comment>
<dbReference type="InterPro" id="IPR050709">
    <property type="entry name" value="Biotin_Carboxyl_Carrier/Decarb"/>
</dbReference>
<dbReference type="FunFam" id="2.40.50.100:FF:000003">
    <property type="entry name" value="Acetyl-CoA carboxylase biotin carboxyl carrier protein"/>
    <property type="match status" value="1"/>
</dbReference>
<dbReference type="Gene3D" id="2.40.50.100">
    <property type="match status" value="1"/>
</dbReference>
<evidence type="ECO:0000256" key="7">
    <source>
        <dbReference type="ARBA" id="ARBA00023160"/>
    </source>
</evidence>
<dbReference type="NCBIfam" id="TIGR00531">
    <property type="entry name" value="BCCP"/>
    <property type="match status" value="1"/>
</dbReference>
<dbReference type="Proteomes" id="UP000324996">
    <property type="component" value="Unassembled WGS sequence"/>
</dbReference>
<feature type="region of interest" description="Disordered" evidence="10">
    <location>
        <begin position="49"/>
        <end position="97"/>
    </location>
</feature>
<dbReference type="EMBL" id="BKCN01000002">
    <property type="protein sequence ID" value="GER03113.1"/>
    <property type="molecule type" value="Genomic_DNA"/>
</dbReference>
<comment type="caution">
    <text evidence="12">The sequence shown here is derived from an EMBL/GenBank/DDBJ whole genome shotgun (WGS) entry which is preliminary data.</text>
</comment>
<accession>A0A5A7N4A3</accession>
<evidence type="ECO:0000256" key="6">
    <source>
        <dbReference type="ARBA" id="ARBA00023098"/>
    </source>
</evidence>
<dbReference type="RefSeq" id="WP_042084504.1">
    <property type="nucleotide sequence ID" value="NZ_BKCN01000002.1"/>
</dbReference>
<evidence type="ECO:0000256" key="1">
    <source>
        <dbReference type="ARBA" id="ARBA00003761"/>
    </source>
</evidence>
<evidence type="ECO:0000313" key="13">
    <source>
        <dbReference type="Proteomes" id="UP000324996"/>
    </source>
</evidence>
<evidence type="ECO:0000256" key="3">
    <source>
        <dbReference type="ARBA" id="ARBA00017562"/>
    </source>
</evidence>
<sequence length="166" mass="17398">MSKLKDARDLIRELADLLQSSNLSEIEVEDEDIRIRVGRQYPTQTVMQAAVPSSYGPSQAPATSEPASAASAQGSGSGSAAAAPSLENHPGMVPSPMVGTVYLSPEPGAPAFFKVGDSVNEGDTLLIVEAMKVMNPIAAPRSGKILHILVSDSQPVEYGEPLLILE</sequence>
<keyword evidence="4 9" id="KW-0444">Lipid biosynthesis</keyword>
<comment type="function">
    <text evidence="1 9">This protein is a component of the acetyl coenzyme A carboxylase complex; first, biotin carboxylase catalyzes the carboxylation of the carrier protein and then the transcarboxylase transfers the carboxyl group to form malonyl-CoA.</text>
</comment>
<keyword evidence="7 9" id="KW-0275">Fatty acid biosynthesis</keyword>
<evidence type="ECO:0000256" key="8">
    <source>
        <dbReference type="ARBA" id="ARBA00023267"/>
    </source>
</evidence>
<dbReference type="AlphaFoldDB" id="A0A5A7N4A3"/>
<reference evidence="12 13" key="1">
    <citation type="submission" date="2019-09" db="EMBL/GenBank/DDBJ databases">
        <title>NBRP : Genome information of microbial organism related human and environment.</title>
        <authorList>
            <person name="Hattori M."/>
            <person name="Oshima K."/>
            <person name="Inaba H."/>
            <person name="Suda W."/>
            <person name="Sakamoto M."/>
            <person name="Iino T."/>
            <person name="Kitahara M."/>
            <person name="Oshida Y."/>
            <person name="Iida T."/>
            <person name="Kudo T."/>
            <person name="Itoh T."/>
            <person name="Ohkuma M."/>
        </authorList>
    </citation>
    <scope>NUCLEOTIDE SEQUENCE [LARGE SCALE GENOMIC DNA]</scope>
    <source>
        <strain evidence="12 13">Q-1</strain>
    </source>
</reference>
<dbReference type="PRINTS" id="PR01071">
    <property type="entry name" value="ACOABIOTINCC"/>
</dbReference>
<dbReference type="CDD" id="cd06850">
    <property type="entry name" value="biotinyl_domain"/>
    <property type="match status" value="1"/>
</dbReference>
<dbReference type="GO" id="GO:0006633">
    <property type="term" value="P:fatty acid biosynthetic process"/>
    <property type="evidence" value="ECO:0007669"/>
    <property type="project" value="UniProtKB-UniPathway"/>
</dbReference>
<proteinExistence type="predicted"/>
<dbReference type="InterPro" id="IPR000089">
    <property type="entry name" value="Biotin_lipoyl"/>
</dbReference>
<feature type="domain" description="Lipoyl-binding" evidence="11">
    <location>
        <begin position="90"/>
        <end position="166"/>
    </location>
</feature>
<dbReference type="PROSITE" id="PS00188">
    <property type="entry name" value="BIOTIN"/>
    <property type="match status" value="1"/>
</dbReference>
<evidence type="ECO:0000259" key="11">
    <source>
        <dbReference type="PROSITE" id="PS50968"/>
    </source>
</evidence>
<dbReference type="SUPFAM" id="SSF51230">
    <property type="entry name" value="Single hybrid motif"/>
    <property type="match status" value="1"/>
</dbReference>
<evidence type="ECO:0000256" key="5">
    <source>
        <dbReference type="ARBA" id="ARBA00022832"/>
    </source>
</evidence>
<keyword evidence="8 9" id="KW-0092">Biotin</keyword>
<evidence type="ECO:0000256" key="4">
    <source>
        <dbReference type="ARBA" id="ARBA00022516"/>
    </source>
</evidence>
<dbReference type="GO" id="GO:0003989">
    <property type="term" value="F:acetyl-CoA carboxylase activity"/>
    <property type="evidence" value="ECO:0007669"/>
    <property type="project" value="InterPro"/>
</dbReference>
<dbReference type="InterPro" id="IPR001249">
    <property type="entry name" value="AcCoA_biotinCC"/>
</dbReference>
<dbReference type="InterPro" id="IPR011053">
    <property type="entry name" value="Single_hybrid_motif"/>
</dbReference>
<evidence type="ECO:0000313" key="12">
    <source>
        <dbReference type="EMBL" id="GER03113.1"/>
    </source>
</evidence>
<evidence type="ECO:0000256" key="10">
    <source>
        <dbReference type="SAM" id="MobiDB-lite"/>
    </source>
</evidence>
<evidence type="ECO:0000256" key="2">
    <source>
        <dbReference type="ARBA" id="ARBA00005194"/>
    </source>
</evidence>
<evidence type="ECO:0000256" key="9">
    <source>
        <dbReference type="RuleBase" id="RU364072"/>
    </source>
</evidence>
<organism evidence="12 13">
    <name type="scientific">Iodidimonas nitroreducens</name>
    <dbReference type="NCBI Taxonomy" id="1236968"/>
    <lineage>
        <taxon>Bacteria</taxon>
        <taxon>Pseudomonadati</taxon>
        <taxon>Pseudomonadota</taxon>
        <taxon>Alphaproteobacteria</taxon>
        <taxon>Iodidimonadales</taxon>
        <taxon>Iodidimonadaceae</taxon>
        <taxon>Iodidimonas</taxon>
    </lineage>
</organism>
<keyword evidence="5 9" id="KW-0276">Fatty acid metabolism</keyword>
<keyword evidence="13" id="KW-1185">Reference proteome</keyword>
<keyword evidence="6 9" id="KW-0443">Lipid metabolism</keyword>
<gene>
    <name evidence="12" type="primary">accB</name>
    <name evidence="12" type="ORF">JCM17846_07950</name>
</gene>
<name>A0A5A7N4A3_9PROT</name>
<dbReference type="Pfam" id="PF00364">
    <property type="entry name" value="Biotin_lipoyl"/>
    <property type="match status" value="1"/>
</dbReference>